<evidence type="ECO:0000313" key="2">
    <source>
        <dbReference type="Proteomes" id="UP000887565"/>
    </source>
</evidence>
<dbReference type="GO" id="GO:0031175">
    <property type="term" value="P:neuron projection development"/>
    <property type="evidence" value="ECO:0007669"/>
    <property type="project" value="TreeGrafter"/>
</dbReference>
<dbReference type="SUPFAM" id="SSF48371">
    <property type="entry name" value="ARM repeat"/>
    <property type="match status" value="1"/>
</dbReference>
<protein>
    <submittedName>
        <fullName evidence="3">Cell morphogenesis protein N-terminal domain-containing protein</fullName>
    </submittedName>
</protein>
<dbReference type="InterPro" id="IPR016024">
    <property type="entry name" value="ARM-type_fold"/>
</dbReference>
<dbReference type="InterPro" id="IPR039867">
    <property type="entry name" value="Furry/Tao3/Mor2"/>
</dbReference>
<evidence type="ECO:0000259" key="1">
    <source>
        <dbReference type="Pfam" id="PF14222"/>
    </source>
</evidence>
<keyword evidence="2" id="KW-1185">Reference proteome</keyword>
<reference evidence="3" key="1">
    <citation type="submission" date="2022-11" db="UniProtKB">
        <authorList>
            <consortium name="WormBaseParasite"/>
        </authorList>
    </citation>
    <scope>IDENTIFICATION</scope>
</reference>
<dbReference type="AlphaFoldDB" id="A0A915J2V8"/>
<accession>A0A915J2V8</accession>
<name>A0A915J2V8_ROMCU</name>
<organism evidence="2 3">
    <name type="scientific">Romanomermis culicivorax</name>
    <name type="common">Nematode worm</name>
    <dbReference type="NCBI Taxonomy" id="13658"/>
    <lineage>
        <taxon>Eukaryota</taxon>
        <taxon>Metazoa</taxon>
        <taxon>Ecdysozoa</taxon>
        <taxon>Nematoda</taxon>
        <taxon>Enoplea</taxon>
        <taxon>Dorylaimia</taxon>
        <taxon>Mermithida</taxon>
        <taxon>Mermithoidea</taxon>
        <taxon>Mermithidae</taxon>
        <taxon>Romanomermis</taxon>
    </lineage>
</organism>
<dbReference type="GO" id="GO:0005938">
    <property type="term" value="C:cell cortex"/>
    <property type="evidence" value="ECO:0007669"/>
    <property type="project" value="TreeGrafter"/>
</dbReference>
<proteinExistence type="predicted"/>
<dbReference type="OMA" id="RERYFIF"/>
<dbReference type="PANTHER" id="PTHR12295">
    <property type="entry name" value="FURRY-RELATED"/>
    <property type="match status" value="1"/>
</dbReference>
<dbReference type="InterPro" id="IPR025614">
    <property type="entry name" value="Cell_morpho_N"/>
</dbReference>
<dbReference type="Pfam" id="PF14222">
    <property type="entry name" value="MOR2-PAG1_N"/>
    <property type="match status" value="1"/>
</dbReference>
<evidence type="ECO:0000313" key="3">
    <source>
        <dbReference type="WBParaSite" id="nRc.2.0.1.t20208-RA"/>
    </source>
</evidence>
<dbReference type="PANTHER" id="PTHR12295:SF30">
    <property type="entry name" value="PROTEIN FURRY"/>
    <property type="match status" value="1"/>
</dbReference>
<feature type="domain" description="Cell morphogenesis protein N-terminal" evidence="1">
    <location>
        <begin position="204"/>
        <end position="733"/>
    </location>
</feature>
<dbReference type="GO" id="GO:0030427">
    <property type="term" value="C:site of polarized growth"/>
    <property type="evidence" value="ECO:0007669"/>
    <property type="project" value="TreeGrafter"/>
</dbReference>
<dbReference type="Proteomes" id="UP000887565">
    <property type="component" value="Unplaced"/>
</dbReference>
<dbReference type="GO" id="GO:0000902">
    <property type="term" value="P:cell morphogenesis"/>
    <property type="evidence" value="ECO:0007669"/>
    <property type="project" value="InterPro"/>
</dbReference>
<dbReference type="WBParaSite" id="nRc.2.0.1.t20208-RA">
    <property type="protein sequence ID" value="nRc.2.0.1.t20208-RA"/>
    <property type="gene ID" value="nRc.2.0.1.g20208"/>
</dbReference>
<sequence>MHVPQKTLFVMSVSPERKTINASPANSIVKGEENRDVGNFSESCGGPATTNLPWGAVKVIAPSLIDLNIRPGEYVAQTLLIEFISITEKKIQNVLQEPLEKSLSKSLQRGEDSQFDQLITALYSVSEHCLPSILKALFAWYDYQNRQLYLESHQQQQIMKASSSQTANILMSASASSSLLTKSEAIRQQNTKNDVRAERDYMLEKKGLAVDFIFCLVLIEILKQMPLHPGHEDLVNYVVQLAFKQFRYKELSILGPNAANVHCIADLFAEVIGVLAQSRFFAIRKKFTQDLNELKGKETSQDGVQNIVSLFMGMKFFRVKMVPIEEFEISMNFLYELGAYFLDAKDREIKHALAALFVEILIPVAANVKTEVNVPAVKNLVDLLYAHTLDLAAKRKHSLAFFPLLTCLLCISQKHFFLSNWHYFLTMCLSNLKNKDVKMSRVALESLYRLVYVVRIKCESNTATQSRLQSICNSLFPKGGRYVIPRETPLNLFVKILHFIAQERLDFAFKEVIFDLLCVGRPIRSIYPERMNIGLRALLVIADSLQQCDGPPPMPKTVSVLPSGNTLRVKRTYLTKPLTVDIARSIGIDSYYGPCLRSFEGMLRALDTQVGRPMMMTVVQNVGREAEDMLSGDRKPKLDLFRTCIAAMPRILPENMGRQEVVDLLLRLTIHMDEELKALACQTLQNIVVECRDWREDIIYGLLQFITKEIHDNYSVLLDSALRLLHQLLQAWKNSHQQSFYGGRKGSTACVSNIIMFPKTVVQQYDNHVRVPPVLRSEGCALVLHSVEGLALVMLCQCRPITRRLALNLMKEIRQMLPILCSNEEYERPVIDALDSAVAYVSDKYIQHVHIAEKMNWPPANQMDFSWALDRLPVLETDFSRVNSENGNEYFQWDAWASALSGFLEPQFLLTQCPTAVSYAWPAVHMRISAIFSYVDPNNPQNDTRASLLRSSKSRSTAIACSDSLSHNTYLSLWQKYLVFACGVAPPASNGSGVVFVRSVSPFPMLK</sequence>